<feature type="binding site" evidence="10">
    <location>
        <begin position="19"/>
        <end position="24"/>
    </location>
    <ligand>
        <name>substrate</name>
    </ligand>
</feature>
<dbReference type="NCBIfam" id="TIGR00174">
    <property type="entry name" value="miaA"/>
    <property type="match status" value="1"/>
</dbReference>
<organism evidence="14 15">
    <name type="scientific">Geoalkalibacter subterraneus</name>
    <dbReference type="NCBI Taxonomy" id="483547"/>
    <lineage>
        <taxon>Bacteria</taxon>
        <taxon>Pseudomonadati</taxon>
        <taxon>Thermodesulfobacteriota</taxon>
        <taxon>Desulfuromonadia</taxon>
        <taxon>Desulfuromonadales</taxon>
        <taxon>Geoalkalibacteraceae</taxon>
        <taxon>Geoalkalibacter</taxon>
    </lineage>
</organism>
<evidence type="ECO:0000313" key="14">
    <source>
        <dbReference type="EMBL" id="AJF06353.1"/>
    </source>
</evidence>
<dbReference type="KEGG" id="gsb:GSUB_07045"/>
<dbReference type="Gene3D" id="1.10.20.140">
    <property type="match status" value="1"/>
</dbReference>
<evidence type="ECO:0000313" key="15">
    <source>
        <dbReference type="Proteomes" id="UP000035036"/>
    </source>
</evidence>
<evidence type="ECO:0000256" key="1">
    <source>
        <dbReference type="ARBA" id="ARBA00001946"/>
    </source>
</evidence>
<evidence type="ECO:0000256" key="7">
    <source>
        <dbReference type="ARBA" id="ARBA00022840"/>
    </source>
</evidence>
<comment type="subunit">
    <text evidence="10">Monomer.</text>
</comment>
<keyword evidence="4 10" id="KW-0808">Transferase</keyword>
<keyword evidence="5 10" id="KW-0819">tRNA processing</keyword>
<evidence type="ECO:0000256" key="12">
    <source>
        <dbReference type="RuleBase" id="RU003784"/>
    </source>
</evidence>
<dbReference type="EC" id="2.5.1.75" evidence="10"/>
<accession>A0A0B5FG99</accession>
<evidence type="ECO:0000256" key="5">
    <source>
        <dbReference type="ARBA" id="ARBA00022694"/>
    </source>
</evidence>
<keyword evidence="15" id="KW-1185">Reference proteome</keyword>
<evidence type="ECO:0000256" key="10">
    <source>
        <dbReference type="HAMAP-Rule" id="MF_00185"/>
    </source>
</evidence>
<sequence>MSQYDSEEAPPLVVLCGPTGSGKTGLAVRLSQYWPVEVVSADSRQVYRGMDIGTAKATAEEQRLVRHHLIDIVDPDDDFSVADFIEQARVAINEIAQRGHRPLVVGGTGLYLRGLTQGLIDAPQADPVIRQRLHAQAEQQGRMALWQCLQQVDPVAAAAIHPNNIVRVVRALEVFELTGEPISSLQQRHGFSQRPYPSLKLGICPPREVLFERIVQRVDAMVDDGLFDEVEQLLARGLSPSGNALRTLGYREVVDCLAGKVNRDEAVEQIKTHTRQYAKRQLTWFRKDPEIIWVDSLREFATIHELIDKFYSDVH</sequence>
<keyword evidence="6 10" id="KW-0547">Nucleotide-binding</keyword>
<comment type="function">
    <text evidence="2 10 12">Catalyzes the transfer of a dimethylallyl group onto the adenine at position 37 in tRNAs that read codons beginning with uridine, leading to the formation of N6-(dimethylallyl)adenosine (i(6)A).</text>
</comment>
<dbReference type="OrthoDB" id="9776390at2"/>
<comment type="similarity">
    <text evidence="3 10 13">Belongs to the IPP transferase family.</text>
</comment>
<comment type="cofactor">
    <cofactor evidence="1 10">
        <name>Mg(2+)</name>
        <dbReference type="ChEBI" id="CHEBI:18420"/>
    </cofactor>
</comment>
<dbReference type="PANTHER" id="PTHR11088:SF60">
    <property type="entry name" value="TRNA DIMETHYLALLYLTRANSFERASE"/>
    <property type="match status" value="1"/>
</dbReference>
<comment type="caution">
    <text evidence="10">Lacks conserved residue(s) required for the propagation of feature annotation.</text>
</comment>
<evidence type="ECO:0000256" key="3">
    <source>
        <dbReference type="ARBA" id="ARBA00005842"/>
    </source>
</evidence>
<keyword evidence="8 10" id="KW-0460">Magnesium</keyword>
<dbReference type="Pfam" id="PF01715">
    <property type="entry name" value="IPPT"/>
    <property type="match status" value="1"/>
</dbReference>
<dbReference type="InterPro" id="IPR039657">
    <property type="entry name" value="Dimethylallyltransferase"/>
</dbReference>
<feature type="region of interest" description="Interaction with substrate tRNA" evidence="10">
    <location>
        <begin position="42"/>
        <end position="45"/>
    </location>
</feature>
<dbReference type="HOGENOM" id="CLU_032616_0_1_7"/>
<name>A0A0B5FG99_9BACT</name>
<keyword evidence="7 10" id="KW-0067">ATP-binding</keyword>
<protein>
    <recommendedName>
        <fullName evidence="10">tRNA dimethylallyltransferase</fullName>
        <ecNumber evidence="10">2.5.1.75</ecNumber>
    </recommendedName>
    <alternativeName>
        <fullName evidence="10">Dimethylallyl diphosphate:tRNA dimethylallyltransferase</fullName>
        <shortName evidence="10">DMAPP:tRNA dimethylallyltransferase</shortName>
        <shortName evidence="10">DMATase</shortName>
    </alternativeName>
    <alternativeName>
        <fullName evidence="10">Isopentenyl-diphosphate:tRNA isopentenyltransferase</fullName>
        <shortName evidence="10">IPP transferase</shortName>
        <shortName evidence="10">IPPT</shortName>
        <shortName evidence="10">IPTase</shortName>
    </alternativeName>
</protein>
<comment type="catalytic activity">
    <reaction evidence="9 10 11">
        <text>adenosine(37) in tRNA + dimethylallyl diphosphate = N(6)-dimethylallyladenosine(37) in tRNA + diphosphate</text>
        <dbReference type="Rhea" id="RHEA:26482"/>
        <dbReference type="Rhea" id="RHEA-COMP:10162"/>
        <dbReference type="Rhea" id="RHEA-COMP:10375"/>
        <dbReference type="ChEBI" id="CHEBI:33019"/>
        <dbReference type="ChEBI" id="CHEBI:57623"/>
        <dbReference type="ChEBI" id="CHEBI:74411"/>
        <dbReference type="ChEBI" id="CHEBI:74415"/>
        <dbReference type="EC" id="2.5.1.75"/>
    </reaction>
</comment>
<evidence type="ECO:0000256" key="6">
    <source>
        <dbReference type="ARBA" id="ARBA00022741"/>
    </source>
</evidence>
<reference evidence="14 15" key="1">
    <citation type="journal article" date="2015" name="Genome Announc.">
        <title>Genomes of Geoalkalibacter ferrihydriticus Z-0531T and Geoalkalibacter subterraneus Red1T, Two Haloalkaliphilic Metal-Reducing Deltaproteobacteria.</title>
        <authorList>
            <person name="Badalamenti J.P."/>
            <person name="Krajmalnik-Brown R."/>
            <person name="Torres C.I."/>
            <person name="Bond D.R."/>
        </authorList>
    </citation>
    <scope>NUCLEOTIDE SEQUENCE [LARGE SCALE GENOMIC DNA]</scope>
    <source>
        <strain evidence="14 15">Red1</strain>
    </source>
</reference>
<evidence type="ECO:0000256" key="2">
    <source>
        <dbReference type="ARBA" id="ARBA00003213"/>
    </source>
</evidence>
<dbReference type="Proteomes" id="UP000035036">
    <property type="component" value="Chromosome"/>
</dbReference>
<evidence type="ECO:0000256" key="9">
    <source>
        <dbReference type="ARBA" id="ARBA00049563"/>
    </source>
</evidence>
<feature type="binding site" evidence="10">
    <location>
        <begin position="17"/>
        <end position="24"/>
    </location>
    <ligand>
        <name>ATP</name>
        <dbReference type="ChEBI" id="CHEBI:30616"/>
    </ligand>
</feature>
<evidence type="ECO:0000256" key="4">
    <source>
        <dbReference type="ARBA" id="ARBA00022679"/>
    </source>
</evidence>
<dbReference type="GO" id="GO:0005524">
    <property type="term" value="F:ATP binding"/>
    <property type="evidence" value="ECO:0007669"/>
    <property type="project" value="UniProtKB-UniRule"/>
</dbReference>
<dbReference type="STRING" id="483547.GSUB_07045"/>
<proteinExistence type="inferred from homology"/>
<gene>
    <name evidence="10" type="primary">miaA</name>
    <name evidence="14" type="ORF">GSUB_07045</name>
</gene>
<dbReference type="EMBL" id="CP010311">
    <property type="protein sequence ID" value="AJF06353.1"/>
    <property type="molecule type" value="Genomic_DNA"/>
</dbReference>
<dbReference type="PANTHER" id="PTHR11088">
    <property type="entry name" value="TRNA DIMETHYLALLYLTRANSFERASE"/>
    <property type="match status" value="1"/>
</dbReference>
<feature type="site" description="Interaction with substrate tRNA" evidence="10">
    <location>
        <position position="108"/>
    </location>
</feature>
<dbReference type="AlphaFoldDB" id="A0A0B5FG99"/>
<dbReference type="FunFam" id="1.10.20.140:FF:000001">
    <property type="entry name" value="tRNA dimethylallyltransferase"/>
    <property type="match status" value="1"/>
</dbReference>
<dbReference type="InterPro" id="IPR018022">
    <property type="entry name" value="IPT"/>
</dbReference>
<evidence type="ECO:0000256" key="8">
    <source>
        <dbReference type="ARBA" id="ARBA00022842"/>
    </source>
</evidence>
<feature type="site" description="Interaction with substrate tRNA" evidence="10">
    <location>
        <position position="130"/>
    </location>
</feature>
<dbReference type="HAMAP" id="MF_00185">
    <property type="entry name" value="IPP_trans"/>
    <property type="match status" value="1"/>
</dbReference>
<dbReference type="RefSeq" id="WP_040199938.1">
    <property type="nucleotide sequence ID" value="NZ_CP010311.1"/>
</dbReference>
<dbReference type="GO" id="GO:0052381">
    <property type="term" value="F:tRNA dimethylallyltransferase activity"/>
    <property type="evidence" value="ECO:0007669"/>
    <property type="project" value="UniProtKB-UniRule"/>
</dbReference>
<evidence type="ECO:0000256" key="13">
    <source>
        <dbReference type="RuleBase" id="RU003785"/>
    </source>
</evidence>
<dbReference type="SUPFAM" id="SSF52540">
    <property type="entry name" value="P-loop containing nucleoside triphosphate hydrolases"/>
    <property type="match status" value="2"/>
</dbReference>
<dbReference type="InterPro" id="IPR027417">
    <property type="entry name" value="P-loop_NTPase"/>
</dbReference>
<evidence type="ECO:0000256" key="11">
    <source>
        <dbReference type="RuleBase" id="RU003783"/>
    </source>
</evidence>
<dbReference type="Gene3D" id="3.40.50.300">
    <property type="entry name" value="P-loop containing nucleotide triphosphate hydrolases"/>
    <property type="match status" value="1"/>
</dbReference>
<dbReference type="GO" id="GO:0006400">
    <property type="term" value="P:tRNA modification"/>
    <property type="evidence" value="ECO:0007669"/>
    <property type="project" value="TreeGrafter"/>
</dbReference>